<dbReference type="InterPro" id="IPR009839">
    <property type="entry name" value="SseB_N"/>
</dbReference>
<protein>
    <recommendedName>
        <fullName evidence="2">SseB protein N-terminal domain-containing protein</fullName>
    </recommendedName>
</protein>
<evidence type="ECO:0000256" key="1">
    <source>
        <dbReference type="SAM" id="MobiDB-lite"/>
    </source>
</evidence>
<sequence length="254" mass="27858">MAEAIGEEQKNRLAQRLSMATQNRDDHGQALSKTQHALECPKGSAQQLEELVHALEDERVIVPIRVEEDPRVTGVHAGELGHDPAGFLVIETPAGPAIAAFSSSASLSVFDSSSRPMGLPFKRVALVALVESAGRVVFDPRSADIVIPRSATAALAQGDHWLPAWKDRDLKNLLLEQASREFSPVSDLHVEYAGQEICRIILEIDASKVRRNDGDLTRSELREKVQGVIEGLSALPRLRAVTDQIQWVPRWVGM</sequence>
<dbReference type="AlphaFoldDB" id="A0A6N2U623"/>
<name>A0A6N2U623_9ACTO</name>
<accession>A0A6N2U623</accession>
<organism evidence="3">
    <name type="scientific">Schaalia odontolytica</name>
    <dbReference type="NCBI Taxonomy" id="1660"/>
    <lineage>
        <taxon>Bacteria</taxon>
        <taxon>Bacillati</taxon>
        <taxon>Actinomycetota</taxon>
        <taxon>Actinomycetes</taxon>
        <taxon>Actinomycetales</taxon>
        <taxon>Actinomycetaceae</taxon>
        <taxon>Schaalia</taxon>
    </lineage>
</organism>
<proteinExistence type="predicted"/>
<evidence type="ECO:0000313" key="3">
    <source>
        <dbReference type="EMBL" id="VYT12093.1"/>
    </source>
</evidence>
<dbReference type="Pfam" id="PF07179">
    <property type="entry name" value="SseB"/>
    <property type="match status" value="1"/>
</dbReference>
<reference evidence="3" key="1">
    <citation type="submission" date="2019-11" db="EMBL/GenBank/DDBJ databases">
        <authorList>
            <person name="Feng L."/>
        </authorList>
    </citation>
    <scope>NUCLEOTIDE SEQUENCE</scope>
    <source>
        <strain evidence="3">AodontolyticusLFYP35</strain>
    </source>
</reference>
<dbReference type="EMBL" id="CACRSM010000003">
    <property type="protein sequence ID" value="VYT12093.1"/>
    <property type="molecule type" value="Genomic_DNA"/>
</dbReference>
<gene>
    <name evidence="3" type="ORF">AOLFYP35_01618</name>
</gene>
<evidence type="ECO:0000259" key="2">
    <source>
        <dbReference type="Pfam" id="PF07179"/>
    </source>
</evidence>
<feature type="region of interest" description="Disordered" evidence="1">
    <location>
        <begin position="20"/>
        <end position="40"/>
    </location>
</feature>
<feature type="domain" description="SseB protein N-terminal" evidence="2">
    <location>
        <begin position="44"/>
        <end position="149"/>
    </location>
</feature>